<keyword evidence="2" id="KW-1003">Cell membrane</keyword>
<dbReference type="Gene3D" id="3.40.50.1000">
    <property type="entry name" value="HAD superfamily/HAD-like"/>
    <property type="match status" value="1"/>
</dbReference>
<dbReference type="GO" id="GO:0016765">
    <property type="term" value="F:transferase activity, transferring alkyl or aryl (other than methyl) groups"/>
    <property type="evidence" value="ECO:0007669"/>
    <property type="project" value="InterPro"/>
</dbReference>
<dbReference type="InterPro" id="IPR000537">
    <property type="entry name" value="UbiA_prenyltransferase"/>
</dbReference>
<feature type="transmembrane region" description="Helical" evidence="6">
    <location>
        <begin position="479"/>
        <end position="497"/>
    </location>
</feature>
<protein>
    <submittedName>
        <fullName evidence="7">Integral membrane protein</fullName>
    </submittedName>
</protein>
<dbReference type="Gene3D" id="1.10.357.140">
    <property type="entry name" value="UbiA prenyltransferase"/>
    <property type="match status" value="1"/>
</dbReference>
<dbReference type="HOGENOM" id="CLU_029423_2_0_5"/>
<organism evidence="7 8">
    <name type="scientific">Candidatus Phaeomarinibacter ectocarpi</name>
    <dbReference type="NCBI Taxonomy" id="1458461"/>
    <lineage>
        <taxon>Bacteria</taxon>
        <taxon>Pseudomonadati</taxon>
        <taxon>Pseudomonadota</taxon>
        <taxon>Alphaproteobacteria</taxon>
        <taxon>Hyphomicrobiales</taxon>
        <taxon>Parvibaculaceae</taxon>
        <taxon>Candidatus Phaeomarinibacter</taxon>
    </lineage>
</organism>
<name>X5M9Q2_9HYPH</name>
<evidence type="ECO:0000256" key="1">
    <source>
        <dbReference type="ARBA" id="ARBA00004141"/>
    </source>
</evidence>
<dbReference type="GO" id="GO:0016020">
    <property type="term" value="C:membrane"/>
    <property type="evidence" value="ECO:0007669"/>
    <property type="project" value="UniProtKB-SubCell"/>
</dbReference>
<dbReference type="AlphaFoldDB" id="X5M9Q2"/>
<dbReference type="KEGG" id="pect:BN1012_Phect2145"/>
<keyword evidence="3 6" id="KW-0812">Transmembrane</keyword>
<dbReference type="RefSeq" id="WP_043948432.1">
    <property type="nucleotide sequence ID" value="NZ_HG966617.1"/>
</dbReference>
<evidence type="ECO:0000256" key="5">
    <source>
        <dbReference type="ARBA" id="ARBA00023136"/>
    </source>
</evidence>
<dbReference type="InterPro" id="IPR036412">
    <property type="entry name" value="HAD-like_sf"/>
</dbReference>
<dbReference type="CDD" id="cd13963">
    <property type="entry name" value="PT_UbiA_2"/>
    <property type="match status" value="1"/>
</dbReference>
<evidence type="ECO:0000256" key="3">
    <source>
        <dbReference type="ARBA" id="ARBA00022692"/>
    </source>
</evidence>
<evidence type="ECO:0000256" key="6">
    <source>
        <dbReference type="SAM" id="Phobius"/>
    </source>
</evidence>
<dbReference type="STRING" id="1458461.BN1012_Phect2145"/>
<feature type="transmembrane region" description="Helical" evidence="6">
    <location>
        <begin position="359"/>
        <end position="377"/>
    </location>
</feature>
<comment type="subcellular location">
    <subcellularLocation>
        <location evidence="1">Membrane</location>
        <topology evidence="1">Multi-pass membrane protein</topology>
    </subcellularLocation>
</comment>
<dbReference type="EMBL" id="HG966617">
    <property type="protein sequence ID" value="CDO60358.1"/>
    <property type="molecule type" value="Genomic_DNA"/>
</dbReference>
<feature type="transmembrane region" description="Helical" evidence="6">
    <location>
        <begin position="284"/>
        <end position="304"/>
    </location>
</feature>
<dbReference type="SUPFAM" id="SSF56784">
    <property type="entry name" value="HAD-like"/>
    <property type="match status" value="1"/>
</dbReference>
<keyword evidence="8" id="KW-1185">Reference proteome</keyword>
<evidence type="ECO:0000256" key="4">
    <source>
        <dbReference type="ARBA" id="ARBA00022989"/>
    </source>
</evidence>
<evidence type="ECO:0000313" key="8">
    <source>
        <dbReference type="Proteomes" id="UP000032160"/>
    </source>
</evidence>
<dbReference type="InterPro" id="IPR023214">
    <property type="entry name" value="HAD_sf"/>
</dbReference>
<feature type="transmembrane region" description="Helical" evidence="6">
    <location>
        <begin position="407"/>
        <end position="428"/>
    </location>
</feature>
<sequence length="499" mass="53752">MPAIHDVQRAPETAEKTGITDKSAELPLVLDLDGALIRTDILFETFIAFVRQNPLRLFQVAAWVLRGRAILKQKLAEKAVLDVESLPATEDLVSFAAREAAMGRQVHLATATDSLVAHRIKKRFPFISRVFASDGATNLKAKAKAAVLVDAFPDGFAYAGDSRADVPVWKAAQDSLVVNPTPGVLRAARAVREPVEVFARPKAGFKFAAKVLRLHQWAKNGLIFAPLLLGGLMFNVEAWTLAAAGFLALSLLASATYLLNDLFDLADDRRHWSKRNRPLASGRLKIAHALVLIPAGMIAAYAIAAWIGPVAIGFLTLYLALTLAYSFSLKKIELLDAAVLATLFTVRLGFGVALAGVVFSPWLLVFSMFLFLSLSFAKRHVEVTRMEAHGRTKAAGRGYKAGDGPMVAMIGAASGLASVQVLVMYVMNEAYSAGAYAQPLMLWAAPPILFLWVARIWLLAQRGELDDDPVAFAVKDGPSLLLGAVLGMVFAAALLGSPL</sequence>
<proteinExistence type="predicted"/>
<dbReference type="Proteomes" id="UP000032160">
    <property type="component" value="Chromosome I"/>
</dbReference>
<reference evidence="7 8" key="1">
    <citation type="journal article" date="2014" name="Front. Genet.">
        <title>Genome and metabolic network of "Candidatus Phaeomarinobacter ectocarpi" Ec32, a new candidate genus of Alphaproteobacteria frequently associated with brown algae.</title>
        <authorList>
            <person name="Dittami S.M."/>
            <person name="Barbeyron T."/>
            <person name="Boyen C."/>
            <person name="Cambefort J."/>
            <person name="Collet G."/>
            <person name="Delage L."/>
            <person name="Gobet A."/>
            <person name="Groisillier A."/>
            <person name="Leblanc C."/>
            <person name="Michel G."/>
            <person name="Scornet D."/>
            <person name="Siegel A."/>
            <person name="Tapia J.E."/>
            <person name="Tonon T."/>
        </authorList>
    </citation>
    <scope>NUCLEOTIDE SEQUENCE [LARGE SCALE GENOMIC DNA]</scope>
    <source>
        <strain evidence="7 8">Ec32</strain>
    </source>
</reference>
<dbReference type="Pfam" id="PF01040">
    <property type="entry name" value="UbiA"/>
    <property type="match status" value="1"/>
</dbReference>
<keyword evidence="5 6" id="KW-0472">Membrane</keyword>
<feature type="transmembrane region" description="Helical" evidence="6">
    <location>
        <begin position="242"/>
        <end position="263"/>
    </location>
</feature>
<dbReference type="InterPro" id="IPR044878">
    <property type="entry name" value="UbiA_sf"/>
</dbReference>
<evidence type="ECO:0000256" key="2">
    <source>
        <dbReference type="ARBA" id="ARBA00022475"/>
    </source>
</evidence>
<dbReference type="PATRIC" id="fig|1458461.3.peg.2151"/>
<evidence type="ECO:0000313" key="7">
    <source>
        <dbReference type="EMBL" id="CDO60358.1"/>
    </source>
</evidence>
<keyword evidence="4 6" id="KW-1133">Transmembrane helix</keyword>
<accession>X5M9Q2</accession>
<dbReference type="OrthoDB" id="9803632at2"/>
<dbReference type="NCBIfam" id="NF006088">
    <property type="entry name" value="PRK08238.1"/>
    <property type="match status" value="1"/>
</dbReference>
<feature type="transmembrane region" description="Helical" evidence="6">
    <location>
        <begin position="310"/>
        <end position="327"/>
    </location>
</feature>
<gene>
    <name evidence="7" type="ORF">BN1012_Phect2145</name>
</gene>
<feature type="transmembrane region" description="Helical" evidence="6">
    <location>
        <begin position="440"/>
        <end position="458"/>
    </location>
</feature>